<dbReference type="VEuPathDB" id="FungiDB:PADG_00217"/>
<feature type="non-terminal residue" evidence="2">
    <location>
        <position position="183"/>
    </location>
</feature>
<feature type="compositionally biased region" description="Basic and acidic residues" evidence="1">
    <location>
        <begin position="9"/>
        <end position="20"/>
    </location>
</feature>
<dbReference type="InterPro" id="IPR021842">
    <property type="entry name" value="DUF3435"/>
</dbReference>
<accession>A0A1D2JAL7</accession>
<reference evidence="2 3" key="1">
    <citation type="submission" date="2016-06" db="EMBL/GenBank/DDBJ databases">
        <authorList>
            <person name="Kjaerup R.B."/>
            <person name="Dalgaard T.S."/>
            <person name="Juul-Madsen H.R."/>
        </authorList>
    </citation>
    <scope>NUCLEOTIDE SEQUENCE [LARGE SCALE GENOMIC DNA]</scope>
    <source>
        <strain evidence="2 3">Pb300</strain>
    </source>
</reference>
<dbReference type="Pfam" id="PF11917">
    <property type="entry name" value="DUF3435"/>
    <property type="match status" value="1"/>
</dbReference>
<evidence type="ECO:0000313" key="3">
    <source>
        <dbReference type="Proteomes" id="UP000242814"/>
    </source>
</evidence>
<dbReference type="EMBL" id="LZYO01000233">
    <property type="protein sequence ID" value="ODH24412.1"/>
    <property type="molecule type" value="Genomic_DNA"/>
</dbReference>
<protein>
    <submittedName>
        <fullName evidence="2">Uncharacterized protein</fullName>
    </submittedName>
</protein>
<dbReference type="Proteomes" id="UP000242814">
    <property type="component" value="Unassembled WGS sequence"/>
</dbReference>
<sequence>MGQSTSESTGEKARRDERWGKKYQSRLESTRGRIKDITRPVAGPPQREPVVDSQRQLSGKVVDKDMKNELVRSEYKTPEQMIVTDAVLTLPPRVPEGELQRRIAAIHGVSVNCGAEEYPLCRRRVHGSSRMPITVKPTAFKAEDTKLMQADHFYSFPGPGNLTKHFQRRHLKKFKLMDCNICD</sequence>
<dbReference type="VEuPathDB" id="FungiDB:PABG_06385"/>
<proteinExistence type="predicted"/>
<comment type="caution">
    <text evidence="2">The sequence shown here is derived from an EMBL/GenBank/DDBJ whole genome shotgun (WGS) entry which is preliminary data.</text>
</comment>
<gene>
    <name evidence="2" type="ORF">ACO22_05327</name>
</gene>
<dbReference type="AlphaFoldDB" id="A0A1D2JAL7"/>
<feature type="region of interest" description="Disordered" evidence="1">
    <location>
        <begin position="1"/>
        <end position="55"/>
    </location>
</feature>
<organism evidence="2 3">
    <name type="scientific">Paracoccidioides brasiliensis</name>
    <dbReference type="NCBI Taxonomy" id="121759"/>
    <lineage>
        <taxon>Eukaryota</taxon>
        <taxon>Fungi</taxon>
        <taxon>Dikarya</taxon>
        <taxon>Ascomycota</taxon>
        <taxon>Pezizomycotina</taxon>
        <taxon>Eurotiomycetes</taxon>
        <taxon>Eurotiomycetidae</taxon>
        <taxon>Onygenales</taxon>
        <taxon>Ajellomycetaceae</taxon>
        <taxon>Paracoccidioides</taxon>
    </lineage>
</organism>
<evidence type="ECO:0000313" key="2">
    <source>
        <dbReference type="EMBL" id="ODH24412.1"/>
    </source>
</evidence>
<evidence type="ECO:0000256" key="1">
    <source>
        <dbReference type="SAM" id="MobiDB-lite"/>
    </source>
</evidence>
<name>A0A1D2JAL7_PARBR</name>
<feature type="compositionally biased region" description="Basic and acidic residues" evidence="1">
    <location>
        <begin position="28"/>
        <end position="38"/>
    </location>
</feature>